<protein>
    <submittedName>
        <fullName evidence="1">8630_t:CDS:1</fullName>
    </submittedName>
</protein>
<comment type="caution">
    <text evidence="1">The sequence shown here is derived from an EMBL/GenBank/DDBJ whole genome shotgun (WGS) entry which is preliminary data.</text>
</comment>
<evidence type="ECO:0000313" key="1">
    <source>
        <dbReference type="EMBL" id="CAG8529315.1"/>
    </source>
</evidence>
<accession>A0A9N9FFF1</accession>
<dbReference type="EMBL" id="CAJVPL010000784">
    <property type="protein sequence ID" value="CAG8529315.1"/>
    <property type="molecule type" value="Genomic_DNA"/>
</dbReference>
<name>A0A9N9FFF1_9GLOM</name>
<proteinExistence type="predicted"/>
<organism evidence="1 2">
    <name type="scientific">Ambispora gerdemannii</name>
    <dbReference type="NCBI Taxonomy" id="144530"/>
    <lineage>
        <taxon>Eukaryota</taxon>
        <taxon>Fungi</taxon>
        <taxon>Fungi incertae sedis</taxon>
        <taxon>Mucoromycota</taxon>
        <taxon>Glomeromycotina</taxon>
        <taxon>Glomeromycetes</taxon>
        <taxon>Archaeosporales</taxon>
        <taxon>Ambisporaceae</taxon>
        <taxon>Ambispora</taxon>
    </lineage>
</organism>
<evidence type="ECO:0000313" key="2">
    <source>
        <dbReference type="Proteomes" id="UP000789831"/>
    </source>
</evidence>
<keyword evidence="2" id="KW-1185">Reference proteome</keyword>
<dbReference type="Proteomes" id="UP000789831">
    <property type="component" value="Unassembled WGS sequence"/>
</dbReference>
<gene>
    <name evidence="1" type="ORF">AGERDE_LOCUS5632</name>
</gene>
<sequence>MAGLFAMAGPLINPDGIVGRDNPFEVVVLAVVVIANDEYDVFVDGDNGNVPVAVTVDATDVFIDDDTSITEDDDDANLQNPTPLQTWPALQQYPFPQYTELALQLPLQQVGALAFKELWLLLLGNAWSILFARRGTSPLFHFKGVVAKAKLLKVTMVKKSINADVD</sequence>
<reference evidence="1" key="1">
    <citation type="submission" date="2021-06" db="EMBL/GenBank/DDBJ databases">
        <authorList>
            <person name="Kallberg Y."/>
            <person name="Tangrot J."/>
            <person name="Rosling A."/>
        </authorList>
    </citation>
    <scope>NUCLEOTIDE SEQUENCE</scope>
    <source>
        <strain evidence="1">MT106</strain>
    </source>
</reference>
<dbReference type="AlphaFoldDB" id="A0A9N9FFF1"/>